<keyword evidence="5" id="KW-0488">Methylation</keyword>
<proteinExistence type="inferred from homology"/>
<protein>
    <recommendedName>
        <fullName evidence="3">Type II secretion system protein J</fullName>
    </recommendedName>
</protein>
<evidence type="ECO:0000256" key="2">
    <source>
        <dbReference type="ARBA" id="ARBA00011084"/>
    </source>
</evidence>
<dbReference type="InterPro" id="IPR012902">
    <property type="entry name" value="N_methyl_site"/>
</dbReference>
<evidence type="ECO:0000256" key="8">
    <source>
        <dbReference type="ARBA" id="ARBA00022989"/>
    </source>
</evidence>
<feature type="transmembrane region" description="Helical" evidence="10">
    <location>
        <begin position="21"/>
        <end position="47"/>
    </location>
</feature>
<accession>A0A3E0U3T2</accession>
<keyword evidence="9 10" id="KW-0472">Membrane</keyword>
<evidence type="ECO:0000313" key="12">
    <source>
        <dbReference type="Proteomes" id="UP000256899"/>
    </source>
</evidence>
<dbReference type="Pfam" id="PF11612">
    <property type="entry name" value="T2SSJ"/>
    <property type="match status" value="1"/>
</dbReference>
<dbReference type="InterPro" id="IPR045584">
    <property type="entry name" value="Pilin-like"/>
</dbReference>
<dbReference type="PROSITE" id="PS00409">
    <property type="entry name" value="PROKAR_NTER_METHYL"/>
    <property type="match status" value="1"/>
</dbReference>
<dbReference type="Proteomes" id="UP000256899">
    <property type="component" value="Unassembled WGS sequence"/>
</dbReference>
<comment type="caution">
    <text evidence="11">The sequence shown here is derived from an EMBL/GenBank/DDBJ whole genome shotgun (WGS) entry which is preliminary data.</text>
</comment>
<dbReference type="NCBIfam" id="TIGR02532">
    <property type="entry name" value="IV_pilin_GFxxxE"/>
    <property type="match status" value="1"/>
</dbReference>
<name>A0A3E0U3T2_9GAMM</name>
<keyword evidence="6" id="KW-0997">Cell inner membrane</keyword>
<evidence type="ECO:0000256" key="6">
    <source>
        <dbReference type="ARBA" id="ARBA00022519"/>
    </source>
</evidence>
<keyword evidence="7 10" id="KW-0812">Transmembrane</keyword>
<organism evidence="11 12">
    <name type="scientific">Thalassotalea euphylliae</name>
    <dbReference type="NCBI Taxonomy" id="1655234"/>
    <lineage>
        <taxon>Bacteria</taxon>
        <taxon>Pseudomonadati</taxon>
        <taxon>Pseudomonadota</taxon>
        <taxon>Gammaproteobacteria</taxon>
        <taxon>Alteromonadales</taxon>
        <taxon>Colwelliaceae</taxon>
        <taxon>Thalassotalea</taxon>
    </lineage>
</organism>
<dbReference type="GO" id="GO:0015628">
    <property type="term" value="P:protein secretion by the type II secretion system"/>
    <property type="evidence" value="ECO:0007669"/>
    <property type="project" value="InterPro"/>
</dbReference>
<dbReference type="Pfam" id="PF07963">
    <property type="entry name" value="N_methyl"/>
    <property type="match status" value="1"/>
</dbReference>
<dbReference type="InterPro" id="IPR051621">
    <property type="entry name" value="T2SS_protein_J"/>
</dbReference>
<dbReference type="RefSeq" id="WP_116016536.1">
    <property type="nucleotide sequence ID" value="NZ_QUOT01000001.1"/>
</dbReference>
<evidence type="ECO:0000256" key="1">
    <source>
        <dbReference type="ARBA" id="ARBA00004377"/>
    </source>
</evidence>
<dbReference type="InterPro" id="IPR010055">
    <property type="entry name" value="T2SS_protein-GspJ"/>
</dbReference>
<evidence type="ECO:0000256" key="9">
    <source>
        <dbReference type="ARBA" id="ARBA00023136"/>
    </source>
</evidence>
<evidence type="ECO:0000256" key="7">
    <source>
        <dbReference type="ARBA" id="ARBA00022692"/>
    </source>
</evidence>
<keyword evidence="8 10" id="KW-1133">Transmembrane helix</keyword>
<keyword evidence="12" id="KW-1185">Reference proteome</keyword>
<comment type="subcellular location">
    <subcellularLocation>
        <location evidence="1">Cell inner membrane</location>
        <topology evidence="1">Single-pass membrane protein</topology>
    </subcellularLocation>
</comment>
<evidence type="ECO:0000313" key="11">
    <source>
        <dbReference type="EMBL" id="REL31586.1"/>
    </source>
</evidence>
<reference evidence="12" key="1">
    <citation type="submission" date="2018-08" db="EMBL/GenBank/DDBJ databases">
        <title>Thalassotalea euphylliae genome.</title>
        <authorList>
            <person name="Summers S."/>
            <person name="Rice S.A."/>
            <person name="Freckelton M.L."/>
            <person name="Nedved B.T."/>
            <person name="Hadfield M.G."/>
        </authorList>
    </citation>
    <scope>NUCLEOTIDE SEQUENCE [LARGE SCALE GENOMIC DNA]</scope>
    <source>
        <strain evidence="12">H3</strain>
    </source>
</reference>
<keyword evidence="4" id="KW-1003">Cell membrane</keyword>
<dbReference type="GO" id="GO:0005886">
    <property type="term" value="C:plasma membrane"/>
    <property type="evidence" value="ECO:0007669"/>
    <property type="project" value="UniProtKB-SubCell"/>
</dbReference>
<dbReference type="GO" id="GO:0015627">
    <property type="term" value="C:type II protein secretion system complex"/>
    <property type="evidence" value="ECO:0007669"/>
    <property type="project" value="InterPro"/>
</dbReference>
<dbReference type="AlphaFoldDB" id="A0A3E0U3T2"/>
<evidence type="ECO:0000256" key="3">
    <source>
        <dbReference type="ARBA" id="ARBA00021539"/>
    </source>
</evidence>
<gene>
    <name evidence="11" type="primary">gspJ</name>
    <name evidence="11" type="ORF">DXX94_13130</name>
</gene>
<sequence length="231" mass="26030">MKSRSVQLSTQLNRRNKAYQAQGFTLIEVLIAMAIFAMVSLASFTIFDTVFRSDEQSRIKNERINELNRAFIVIERDMLQLTRRTMRINGEAPSSRFIHLDDQGFFSETNALAFIRSGWANPNLLLPRSDLQSVAYQLSDNTLNRLHFTFVDPVVGKEPKVRPLITQVDDVKFEFYQAGKWQKEINGDSLPQAMALIIQTQDLGEIRRQFLIAGDEAQNGAGEAGGGDANG</sequence>
<dbReference type="Gene3D" id="3.10.610.10">
    <property type="entry name" value="GSPII I/J protein-like"/>
    <property type="match status" value="1"/>
</dbReference>
<dbReference type="Gene3D" id="2.10.70.20">
    <property type="entry name" value="gspk-gspi-gspj complex like domains"/>
    <property type="match status" value="1"/>
</dbReference>
<dbReference type="PANTHER" id="PTHR39583">
    <property type="entry name" value="TYPE II SECRETION SYSTEM PROTEIN J-RELATED"/>
    <property type="match status" value="1"/>
</dbReference>
<dbReference type="PANTHER" id="PTHR39583:SF2">
    <property type="entry name" value="TYPE II SECRETION SYSTEM PROTEIN J"/>
    <property type="match status" value="1"/>
</dbReference>
<dbReference type="NCBIfam" id="TIGR01711">
    <property type="entry name" value="gspJ"/>
    <property type="match status" value="1"/>
</dbReference>
<comment type="similarity">
    <text evidence="2">Belongs to the GSP J family.</text>
</comment>
<evidence type="ECO:0000256" key="5">
    <source>
        <dbReference type="ARBA" id="ARBA00022481"/>
    </source>
</evidence>
<dbReference type="EMBL" id="QUOT01000001">
    <property type="protein sequence ID" value="REL31586.1"/>
    <property type="molecule type" value="Genomic_DNA"/>
</dbReference>
<evidence type="ECO:0000256" key="10">
    <source>
        <dbReference type="SAM" id="Phobius"/>
    </source>
</evidence>
<dbReference type="SUPFAM" id="SSF54523">
    <property type="entry name" value="Pili subunits"/>
    <property type="match status" value="1"/>
</dbReference>
<evidence type="ECO:0000256" key="4">
    <source>
        <dbReference type="ARBA" id="ARBA00022475"/>
    </source>
</evidence>